<dbReference type="SMART" id="SM00516">
    <property type="entry name" value="SEC14"/>
    <property type="match status" value="1"/>
</dbReference>
<dbReference type="InterPro" id="IPR001251">
    <property type="entry name" value="CRAL-TRIO_dom"/>
</dbReference>
<dbReference type="AlphaFoldDB" id="Q22LQ7"/>
<protein>
    <submittedName>
        <fullName evidence="3">Divergent CRAL/TRIO domain protein</fullName>
    </submittedName>
</protein>
<accession>Q22LQ7</accession>
<dbReference type="OMA" id="QEQDINC"/>
<dbReference type="InterPro" id="IPR036273">
    <property type="entry name" value="CRAL/TRIO_N_dom_sf"/>
</dbReference>
<dbReference type="InterPro" id="IPR052578">
    <property type="entry name" value="PI_Transfer_CRAL-TRIO"/>
</dbReference>
<dbReference type="Pfam" id="PF00650">
    <property type="entry name" value="CRAL_TRIO"/>
    <property type="match status" value="1"/>
</dbReference>
<evidence type="ECO:0000313" key="4">
    <source>
        <dbReference type="Proteomes" id="UP000009168"/>
    </source>
</evidence>
<dbReference type="PANTHER" id="PTHR45824:SF29">
    <property type="entry name" value="GH16843P"/>
    <property type="match status" value="1"/>
</dbReference>
<dbReference type="RefSeq" id="XP_976804.1">
    <property type="nucleotide sequence ID" value="XM_971711.1"/>
</dbReference>
<feature type="compositionally biased region" description="Polar residues" evidence="1">
    <location>
        <begin position="1"/>
        <end position="10"/>
    </location>
</feature>
<organism evidence="3 4">
    <name type="scientific">Tetrahymena thermophila (strain SB210)</name>
    <dbReference type="NCBI Taxonomy" id="312017"/>
    <lineage>
        <taxon>Eukaryota</taxon>
        <taxon>Sar</taxon>
        <taxon>Alveolata</taxon>
        <taxon>Ciliophora</taxon>
        <taxon>Intramacronucleata</taxon>
        <taxon>Oligohymenophorea</taxon>
        <taxon>Hymenostomatida</taxon>
        <taxon>Tetrahymenina</taxon>
        <taxon>Tetrahymenidae</taxon>
        <taxon>Tetrahymena</taxon>
    </lineage>
</organism>
<dbReference type="Gene3D" id="3.40.525.10">
    <property type="entry name" value="CRAL-TRIO lipid binding domain"/>
    <property type="match status" value="1"/>
</dbReference>
<gene>
    <name evidence="3" type="ORF">TTHERM_00700920</name>
</gene>
<keyword evidence="4" id="KW-1185">Reference proteome</keyword>
<feature type="domain" description="CRAL-TRIO" evidence="2">
    <location>
        <begin position="101"/>
        <end position="264"/>
    </location>
</feature>
<dbReference type="OrthoDB" id="75724at2759"/>
<evidence type="ECO:0000256" key="1">
    <source>
        <dbReference type="SAM" id="MobiDB-lite"/>
    </source>
</evidence>
<dbReference type="EMBL" id="GG662861">
    <property type="protein sequence ID" value="EAR86209.1"/>
    <property type="molecule type" value="Genomic_DNA"/>
</dbReference>
<feature type="region of interest" description="Disordered" evidence="1">
    <location>
        <begin position="1"/>
        <end position="23"/>
    </location>
</feature>
<evidence type="ECO:0000313" key="3">
    <source>
        <dbReference type="EMBL" id="EAR86209.1"/>
    </source>
</evidence>
<dbReference type="SMART" id="SM01100">
    <property type="entry name" value="CRAL_TRIO_N"/>
    <property type="match status" value="1"/>
</dbReference>
<evidence type="ECO:0000259" key="2">
    <source>
        <dbReference type="PROSITE" id="PS50191"/>
    </source>
</evidence>
<proteinExistence type="predicted"/>
<name>Q22LQ7_TETTS</name>
<sequence>MQEQDINCTNSEKERRANEQFRQEHQLDDQKFNIFLEMQKLVKKELETNADVQGQNKDKITDPKHLLRQLKARDFNIEKTIEMWRNWILWRKKYDIDNIGLETIESEMKTGKAFWHKYDKQGNPCCVVRIKNHIAAETTHDKVIKFMIYLMEVGIKMSEKSGTEKMCVIWDREGFSSKNFDFQFITLMKSLVSMFQDNYAERLAQVYILYPSFIMKQAFNIFRPMLAEKVRNKINIVNELSDIKKFFDEDSILKIHGGKSDFEYRYPDNILCDPLNAVLPYIPSRPNQSINRNQSFSFQNSYNQGENVSPLNRSSNFFSIENDSTEFFNIQNSQEIDCDVEPESYSQSSNNFQDLQNQFKTPEENSPQNLQNVKNQQIQQDQIYKEDVIVDQFQNHNQKKTTDLYKYSHPNYENNQVVNSGCCGCKSGSSCSIF</sequence>
<dbReference type="HOGENOM" id="CLU_632387_0_0_1"/>
<dbReference type="GO" id="GO:0008526">
    <property type="term" value="F:phosphatidylinositol transfer activity"/>
    <property type="evidence" value="ECO:0007669"/>
    <property type="project" value="TreeGrafter"/>
</dbReference>
<dbReference type="eggNOG" id="KOG1470">
    <property type="taxonomic scope" value="Eukaryota"/>
</dbReference>
<dbReference type="PRINTS" id="PR00180">
    <property type="entry name" value="CRETINALDHBP"/>
</dbReference>
<dbReference type="SUPFAM" id="SSF46938">
    <property type="entry name" value="CRAL/TRIO N-terminal domain"/>
    <property type="match status" value="1"/>
</dbReference>
<dbReference type="KEGG" id="tet:TTHERM_00700920"/>
<dbReference type="PROSITE" id="PS50191">
    <property type="entry name" value="CRAL_TRIO"/>
    <property type="match status" value="1"/>
</dbReference>
<dbReference type="Proteomes" id="UP000009168">
    <property type="component" value="Unassembled WGS sequence"/>
</dbReference>
<dbReference type="SUPFAM" id="SSF52087">
    <property type="entry name" value="CRAL/TRIO domain"/>
    <property type="match status" value="1"/>
</dbReference>
<reference evidence="4" key="1">
    <citation type="journal article" date="2006" name="PLoS Biol.">
        <title>Macronuclear genome sequence of the ciliate Tetrahymena thermophila, a model eukaryote.</title>
        <authorList>
            <person name="Eisen J.A."/>
            <person name="Coyne R.S."/>
            <person name="Wu M."/>
            <person name="Wu D."/>
            <person name="Thiagarajan M."/>
            <person name="Wortman J.R."/>
            <person name="Badger J.H."/>
            <person name="Ren Q."/>
            <person name="Amedeo P."/>
            <person name="Jones K.M."/>
            <person name="Tallon L.J."/>
            <person name="Delcher A.L."/>
            <person name="Salzberg S.L."/>
            <person name="Silva J.C."/>
            <person name="Haas B.J."/>
            <person name="Majoros W.H."/>
            <person name="Farzad M."/>
            <person name="Carlton J.M."/>
            <person name="Smith R.K. Jr."/>
            <person name="Garg J."/>
            <person name="Pearlman R.E."/>
            <person name="Karrer K.M."/>
            <person name="Sun L."/>
            <person name="Manning G."/>
            <person name="Elde N.C."/>
            <person name="Turkewitz A.P."/>
            <person name="Asai D.J."/>
            <person name="Wilkes D.E."/>
            <person name="Wang Y."/>
            <person name="Cai H."/>
            <person name="Collins K."/>
            <person name="Stewart B.A."/>
            <person name="Lee S.R."/>
            <person name="Wilamowska K."/>
            <person name="Weinberg Z."/>
            <person name="Ruzzo W.L."/>
            <person name="Wloga D."/>
            <person name="Gaertig J."/>
            <person name="Frankel J."/>
            <person name="Tsao C.-C."/>
            <person name="Gorovsky M.A."/>
            <person name="Keeling P.J."/>
            <person name="Waller R.F."/>
            <person name="Patron N.J."/>
            <person name="Cherry J.M."/>
            <person name="Stover N.A."/>
            <person name="Krieger C.J."/>
            <person name="del Toro C."/>
            <person name="Ryder H.F."/>
            <person name="Williamson S.C."/>
            <person name="Barbeau R.A."/>
            <person name="Hamilton E.P."/>
            <person name="Orias E."/>
        </authorList>
    </citation>
    <scope>NUCLEOTIDE SEQUENCE [LARGE SCALE GENOMIC DNA]</scope>
    <source>
        <strain evidence="4">SB210</strain>
    </source>
</reference>
<dbReference type="InterPro" id="IPR036865">
    <property type="entry name" value="CRAL-TRIO_dom_sf"/>
</dbReference>
<dbReference type="InterPro" id="IPR011074">
    <property type="entry name" value="CRAL/TRIO_N_dom"/>
</dbReference>
<dbReference type="PANTHER" id="PTHR45824">
    <property type="entry name" value="GH16843P"/>
    <property type="match status" value="1"/>
</dbReference>
<dbReference type="CDD" id="cd00170">
    <property type="entry name" value="SEC14"/>
    <property type="match status" value="1"/>
</dbReference>
<feature type="compositionally biased region" description="Basic and acidic residues" evidence="1">
    <location>
        <begin position="11"/>
        <end position="23"/>
    </location>
</feature>
<dbReference type="InParanoid" id="Q22LQ7"/>
<dbReference type="GeneID" id="7837879"/>